<gene>
    <name evidence="15 20" type="primary">pheT</name>
    <name evidence="20" type="ORF">GCM10022224_021120</name>
</gene>
<evidence type="ECO:0000313" key="20">
    <source>
        <dbReference type="EMBL" id="GAA3657671.1"/>
    </source>
</evidence>
<dbReference type="EC" id="6.1.1.20" evidence="15"/>
<dbReference type="Gene3D" id="3.30.70.380">
    <property type="entry name" value="Ferrodoxin-fold anticodon-binding domain"/>
    <property type="match status" value="1"/>
</dbReference>
<dbReference type="InterPro" id="IPR002547">
    <property type="entry name" value="tRNA-bd_dom"/>
</dbReference>
<keyword evidence="21" id="KW-1185">Reference proteome</keyword>
<dbReference type="Gene3D" id="2.40.50.140">
    <property type="entry name" value="Nucleic acid-binding proteins"/>
    <property type="match status" value="1"/>
</dbReference>
<evidence type="ECO:0000256" key="16">
    <source>
        <dbReference type="PROSITE-ProRule" id="PRU00209"/>
    </source>
</evidence>
<comment type="caution">
    <text evidence="20">The sequence shown here is derived from an EMBL/GenBank/DDBJ whole genome shotgun (WGS) entry which is preliminary data.</text>
</comment>
<dbReference type="PROSITE" id="PS51447">
    <property type="entry name" value="FDX_ACB"/>
    <property type="match status" value="1"/>
</dbReference>
<sequence length="850" mass="90645">MKVPLSWLREYVDLPAVTAQEVADRLTAAGLKLESISSHGHDVKNVVVGEVLEIEELTGFKKPIRHCRVETGEAEPRMIVCGATNFAAGDRVPVVLPGGVLPGGFEVGARKTYGRVSEGMICSERELGLGDDHNGIMVLPAGTPIGADVVELLGLRDEVIELEITPDIGYALSIRGVARETATAFGVAFRDPADVELPAESGPSWPAVIADPTACDRFVLREVRGFDPAAQSPLWMRVRLTRAGMRPVSLAVDVTNYLMLELGQPLHAFDRARLRGEIVVRRAVAGERLETLDHVVRELDPDDILITDQSGPISMAGTMGGLETEISDSSTDIVIEAAHFSATGISRESRRHGLVSEASKRFERGVDRELPLVASWRAVRLLAELGGASVQPGVTHAEVEVTPARIAIPAGHPSRVAGMTYSKDTVVARLEQVGCVVTDGADPAVRKGGVAPTGVVTGGALAARLAVTGDDMITVTPPSWRPDLTDPNDLAEEVIRLEGYESLPSVLPSAPAGAGLTESQRLRRRVGRALAEGGYVEVLSYPFISPDDFDRLQLPADDARRRAARLANPLSEDEPLMRTTLLPGLLKTLVRNVGRGFADVALFETGAVYRPRESGPATAPVLGVERRPTLEELASIEAALPEQPLRVAVVLAGEFERSGWWGDGRAASWADAVQAARLVAGEARLELSISADQHEPFHPGRCAALYVGDTLVGHAGELHPRVVEAYGLPARTAAMELELSRLEAAMPGPVQTPSVSAYPVATQDVALIVPDFTPVADVEAALRDGAGELLESIRLFDVYAGEQVGEGNKSLAYSMRFRAADRTLTVEETTAARDAAVAMAADRVGAQLRG</sequence>
<dbReference type="InterPro" id="IPR005147">
    <property type="entry name" value="tRNA_synthase_B5-dom"/>
</dbReference>
<dbReference type="InterPro" id="IPR005121">
    <property type="entry name" value="Fdx_antiC-bd"/>
</dbReference>
<feature type="domain" description="B5" evidence="19">
    <location>
        <begin position="401"/>
        <end position="505"/>
    </location>
</feature>
<feature type="binding site" evidence="15">
    <location>
        <position position="483"/>
    </location>
    <ligand>
        <name>Mg(2+)</name>
        <dbReference type="ChEBI" id="CHEBI:18420"/>
        <note>shared with alpha subunit</note>
    </ligand>
</feature>
<protein>
    <recommendedName>
        <fullName evidence="15">Phenylalanine--tRNA ligase beta subunit</fullName>
        <ecNumber evidence="15">6.1.1.20</ecNumber>
    </recommendedName>
    <alternativeName>
        <fullName evidence="15">Phenylalanyl-tRNA synthetase beta subunit</fullName>
        <shortName evidence="15">PheRS</shortName>
    </alternativeName>
</protein>
<dbReference type="InterPro" id="IPR020825">
    <property type="entry name" value="Phe-tRNA_synthase-like_B3/B4"/>
</dbReference>
<dbReference type="EMBL" id="BAAAZP010000034">
    <property type="protein sequence ID" value="GAA3657671.1"/>
    <property type="molecule type" value="Genomic_DNA"/>
</dbReference>
<dbReference type="Pfam" id="PF03484">
    <property type="entry name" value="B5"/>
    <property type="match status" value="1"/>
</dbReference>
<comment type="cofactor">
    <cofactor evidence="15">
        <name>Mg(2+)</name>
        <dbReference type="ChEBI" id="CHEBI:18420"/>
    </cofactor>
    <text evidence="15">Binds 2 magnesium ions per tetramer.</text>
</comment>
<dbReference type="CDD" id="cd00769">
    <property type="entry name" value="PheRS_beta_core"/>
    <property type="match status" value="1"/>
</dbReference>
<dbReference type="InterPro" id="IPR045060">
    <property type="entry name" value="Phe-tRNA-ligase_IIc_bsu"/>
</dbReference>
<dbReference type="SUPFAM" id="SSF50249">
    <property type="entry name" value="Nucleic acid-binding proteins"/>
    <property type="match status" value="1"/>
</dbReference>
<dbReference type="InterPro" id="IPR012340">
    <property type="entry name" value="NA-bd_OB-fold"/>
</dbReference>
<comment type="catalytic activity">
    <reaction evidence="14 15">
        <text>tRNA(Phe) + L-phenylalanine + ATP = L-phenylalanyl-tRNA(Phe) + AMP + diphosphate + H(+)</text>
        <dbReference type="Rhea" id="RHEA:19413"/>
        <dbReference type="Rhea" id="RHEA-COMP:9668"/>
        <dbReference type="Rhea" id="RHEA-COMP:9699"/>
        <dbReference type="ChEBI" id="CHEBI:15378"/>
        <dbReference type="ChEBI" id="CHEBI:30616"/>
        <dbReference type="ChEBI" id="CHEBI:33019"/>
        <dbReference type="ChEBI" id="CHEBI:58095"/>
        <dbReference type="ChEBI" id="CHEBI:78442"/>
        <dbReference type="ChEBI" id="CHEBI:78531"/>
        <dbReference type="ChEBI" id="CHEBI:456215"/>
        <dbReference type="EC" id="6.1.1.20"/>
    </reaction>
</comment>
<feature type="domain" description="FDX-ACB" evidence="18">
    <location>
        <begin position="756"/>
        <end position="849"/>
    </location>
</feature>
<dbReference type="HAMAP" id="MF_00283">
    <property type="entry name" value="Phe_tRNA_synth_beta1"/>
    <property type="match status" value="1"/>
</dbReference>
<evidence type="ECO:0000256" key="9">
    <source>
        <dbReference type="ARBA" id="ARBA00022840"/>
    </source>
</evidence>
<keyword evidence="12 15" id="KW-0648">Protein biosynthesis</keyword>
<evidence type="ECO:0000259" key="19">
    <source>
        <dbReference type="PROSITE" id="PS51483"/>
    </source>
</evidence>
<dbReference type="SMART" id="SM00874">
    <property type="entry name" value="B5"/>
    <property type="match status" value="1"/>
</dbReference>
<dbReference type="InterPro" id="IPR033714">
    <property type="entry name" value="tRNA_bind_bactPheRS"/>
</dbReference>
<dbReference type="SUPFAM" id="SSF55681">
    <property type="entry name" value="Class II aaRS and biotin synthetases"/>
    <property type="match status" value="1"/>
</dbReference>
<evidence type="ECO:0000256" key="11">
    <source>
        <dbReference type="ARBA" id="ARBA00022884"/>
    </source>
</evidence>
<keyword evidence="6 15" id="KW-0436">Ligase</keyword>
<name>A0ABP7BG63_9ACTN</name>
<evidence type="ECO:0000256" key="1">
    <source>
        <dbReference type="ARBA" id="ARBA00004496"/>
    </source>
</evidence>
<dbReference type="PROSITE" id="PS51483">
    <property type="entry name" value="B5"/>
    <property type="match status" value="1"/>
</dbReference>
<dbReference type="PROSITE" id="PS50886">
    <property type="entry name" value="TRBD"/>
    <property type="match status" value="1"/>
</dbReference>
<dbReference type="InterPro" id="IPR045864">
    <property type="entry name" value="aa-tRNA-synth_II/BPL/LPL"/>
</dbReference>
<keyword evidence="9 15" id="KW-0067">ATP-binding</keyword>
<feature type="binding site" evidence="15">
    <location>
        <position position="492"/>
    </location>
    <ligand>
        <name>Mg(2+)</name>
        <dbReference type="ChEBI" id="CHEBI:18420"/>
        <note>shared with alpha subunit</note>
    </ligand>
</feature>
<evidence type="ECO:0000256" key="13">
    <source>
        <dbReference type="ARBA" id="ARBA00023146"/>
    </source>
</evidence>
<keyword evidence="7 15" id="KW-0479">Metal-binding</keyword>
<keyword evidence="8 15" id="KW-0547">Nucleotide-binding</keyword>
<dbReference type="InterPro" id="IPR004532">
    <property type="entry name" value="Phe-tRNA-ligase_IIc_bsu_bact"/>
</dbReference>
<keyword evidence="11 16" id="KW-0694">RNA-binding</keyword>
<keyword evidence="10 15" id="KW-0460">Magnesium</keyword>
<dbReference type="Gene3D" id="3.50.40.10">
    <property type="entry name" value="Phenylalanyl-trna Synthetase, Chain B, domain 3"/>
    <property type="match status" value="1"/>
</dbReference>
<accession>A0ABP7BG63</accession>
<evidence type="ECO:0000256" key="6">
    <source>
        <dbReference type="ARBA" id="ARBA00022598"/>
    </source>
</evidence>
<dbReference type="Pfam" id="PF17759">
    <property type="entry name" value="tRNA_synthFbeta"/>
    <property type="match status" value="1"/>
</dbReference>
<dbReference type="PANTHER" id="PTHR10947:SF0">
    <property type="entry name" value="PHENYLALANINE--TRNA LIGASE BETA SUBUNIT"/>
    <property type="match status" value="1"/>
</dbReference>
<dbReference type="GO" id="GO:0016874">
    <property type="term" value="F:ligase activity"/>
    <property type="evidence" value="ECO:0007669"/>
    <property type="project" value="UniProtKB-KW"/>
</dbReference>
<dbReference type="Pfam" id="PF03483">
    <property type="entry name" value="B3_4"/>
    <property type="match status" value="1"/>
</dbReference>
<dbReference type="SMART" id="SM00896">
    <property type="entry name" value="FDX-ACB"/>
    <property type="match status" value="1"/>
</dbReference>
<dbReference type="SUPFAM" id="SSF56037">
    <property type="entry name" value="PheT/TilS domain"/>
    <property type="match status" value="1"/>
</dbReference>
<dbReference type="InterPro" id="IPR036690">
    <property type="entry name" value="Fdx_antiC-bd_sf"/>
</dbReference>
<proteinExistence type="inferred from homology"/>
<dbReference type="Gene3D" id="3.30.930.10">
    <property type="entry name" value="Bira Bifunctional Protein, Domain 2"/>
    <property type="match status" value="1"/>
</dbReference>
<dbReference type="Pfam" id="PF03147">
    <property type="entry name" value="FDX-ACB"/>
    <property type="match status" value="1"/>
</dbReference>
<feature type="binding site" evidence="15">
    <location>
        <position position="489"/>
    </location>
    <ligand>
        <name>Mg(2+)</name>
        <dbReference type="ChEBI" id="CHEBI:18420"/>
        <note>shared with alpha subunit</note>
    </ligand>
</feature>
<evidence type="ECO:0000256" key="2">
    <source>
        <dbReference type="ARBA" id="ARBA00008653"/>
    </source>
</evidence>
<comment type="subunit">
    <text evidence="3 15">Tetramer of two alpha and two beta subunits.</text>
</comment>
<evidence type="ECO:0000256" key="15">
    <source>
        <dbReference type="HAMAP-Rule" id="MF_00283"/>
    </source>
</evidence>
<dbReference type="SUPFAM" id="SSF54991">
    <property type="entry name" value="Anticodon-binding domain of PheRS"/>
    <property type="match status" value="1"/>
</dbReference>
<evidence type="ECO:0000259" key="17">
    <source>
        <dbReference type="PROSITE" id="PS50886"/>
    </source>
</evidence>
<comment type="subcellular location">
    <subcellularLocation>
        <location evidence="1 15">Cytoplasm</location>
    </subcellularLocation>
</comment>
<evidence type="ECO:0000256" key="8">
    <source>
        <dbReference type="ARBA" id="ARBA00022741"/>
    </source>
</evidence>
<organism evidence="20 21">
    <name type="scientific">Nonomuraea antimicrobica</name>
    <dbReference type="NCBI Taxonomy" id="561173"/>
    <lineage>
        <taxon>Bacteria</taxon>
        <taxon>Bacillati</taxon>
        <taxon>Actinomycetota</taxon>
        <taxon>Actinomycetes</taxon>
        <taxon>Streptosporangiales</taxon>
        <taxon>Streptosporangiaceae</taxon>
        <taxon>Nonomuraea</taxon>
    </lineage>
</organism>
<dbReference type="PANTHER" id="PTHR10947">
    <property type="entry name" value="PHENYLALANYL-TRNA SYNTHETASE BETA CHAIN AND LEUCINE-RICH REPEAT-CONTAINING PROTEIN 47"/>
    <property type="match status" value="1"/>
</dbReference>
<keyword evidence="4 15" id="KW-0963">Cytoplasm</keyword>
<evidence type="ECO:0000313" key="21">
    <source>
        <dbReference type="Proteomes" id="UP001500902"/>
    </source>
</evidence>
<dbReference type="Pfam" id="PF01588">
    <property type="entry name" value="tRNA_bind"/>
    <property type="match status" value="1"/>
</dbReference>
<evidence type="ECO:0000259" key="18">
    <source>
        <dbReference type="PROSITE" id="PS51447"/>
    </source>
</evidence>
<dbReference type="SUPFAM" id="SSF46955">
    <property type="entry name" value="Putative DNA-binding domain"/>
    <property type="match status" value="1"/>
</dbReference>
<evidence type="ECO:0000256" key="12">
    <source>
        <dbReference type="ARBA" id="ARBA00022917"/>
    </source>
</evidence>
<keyword evidence="13 15" id="KW-0030">Aminoacyl-tRNA synthetase</keyword>
<evidence type="ECO:0000256" key="7">
    <source>
        <dbReference type="ARBA" id="ARBA00022723"/>
    </source>
</evidence>
<feature type="domain" description="TRNA-binding" evidence="17">
    <location>
        <begin position="40"/>
        <end position="150"/>
    </location>
</feature>
<reference evidence="21" key="1">
    <citation type="journal article" date="2019" name="Int. J. Syst. Evol. Microbiol.">
        <title>The Global Catalogue of Microorganisms (GCM) 10K type strain sequencing project: providing services to taxonomists for standard genome sequencing and annotation.</title>
        <authorList>
            <consortium name="The Broad Institute Genomics Platform"/>
            <consortium name="The Broad Institute Genome Sequencing Center for Infectious Disease"/>
            <person name="Wu L."/>
            <person name="Ma J."/>
        </authorList>
    </citation>
    <scope>NUCLEOTIDE SEQUENCE [LARGE SCALE GENOMIC DNA]</scope>
    <source>
        <strain evidence="21">JCM 16904</strain>
    </source>
</reference>
<comment type="similarity">
    <text evidence="2 15">Belongs to the phenylalanyl-tRNA synthetase beta subunit family. Type 1 subfamily.</text>
</comment>
<dbReference type="InterPro" id="IPR041616">
    <property type="entry name" value="PheRS_beta_core"/>
</dbReference>
<dbReference type="InterPro" id="IPR005146">
    <property type="entry name" value="B3/B4_tRNA-bd"/>
</dbReference>
<dbReference type="CDD" id="cd02796">
    <property type="entry name" value="tRNA_bind_bactPheRS"/>
    <property type="match status" value="1"/>
</dbReference>
<dbReference type="RefSeq" id="WP_344875510.1">
    <property type="nucleotide sequence ID" value="NZ_BAAAZP010000034.1"/>
</dbReference>
<evidence type="ECO:0000256" key="4">
    <source>
        <dbReference type="ARBA" id="ARBA00022490"/>
    </source>
</evidence>
<dbReference type="Proteomes" id="UP001500902">
    <property type="component" value="Unassembled WGS sequence"/>
</dbReference>
<dbReference type="Gene3D" id="3.30.56.10">
    <property type="match status" value="2"/>
</dbReference>
<dbReference type="InterPro" id="IPR009061">
    <property type="entry name" value="DNA-bd_dom_put_sf"/>
</dbReference>
<evidence type="ECO:0000256" key="10">
    <source>
        <dbReference type="ARBA" id="ARBA00022842"/>
    </source>
</evidence>
<keyword evidence="5 16" id="KW-0820">tRNA-binding</keyword>
<evidence type="ECO:0000256" key="5">
    <source>
        <dbReference type="ARBA" id="ARBA00022555"/>
    </source>
</evidence>
<evidence type="ECO:0000256" key="3">
    <source>
        <dbReference type="ARBA" id="ARBA00011209"/>
    </source>
</evidence>
<evidence type="ECO:0000256" key="14">
    <source>
        <dbReference type="ARBA" id="ARBA00049255"/>
    </source>
</evidence>
<feature type="binding site" evidence="15">
    <location>
        <position position="493"/>
    </location>
    <ligand>
        <name>Mg(2+)</name>
        <dbReference type="ChEBI" id="CHEBI:18420"/>
        <note>shared with alpha subunit</note>
    </ligand>
</feature>
<dbReference type="SMART" id="SM00873">
    <property type="entry name" value="B3_4"/>
    <property type="match status" value="1"/>
</dbReference>